<evidence type="ECO:0000313" key="2">
    <source>
        <dbReference type="EMBL" id="ODA34877.1"/>
    </source>
</evidence>
<dbReference type="InterPro" id="IPR002912">
    <property type="entry name" value="ACT_dom"/>
</dbReference>
<dbReference type="AlphaFoldDB" id="A0A1C3ENP4"/>
<gene>
    <name evidence="2" type="ORF">A6X21_04300</name>
</gene>
<evidence type="ECO:0000259" key="1">
    <source>
        <dbReference type="PROSITE" id="PS51671"/>
    </source>
</evidence>
<feature type="domain" description="ACT" evidence="1">
    <location>
        <begin position="102"/>
        <end position="181"/>
    </location>
</feature>
<evidence type="ECO:0000313" key="3">
    <source>
        <dbReference type="Proteomes" id="UP000094828"/>
    </source>
</evidence>
<accession>A0A1C3ENP4</accession>
<keyword evidence="3" id="KW-1185">Reference proteome</keyword>
<proteinExistence type="predicted"/>
<comment type="caution">
    <text evidence="2">The sequence shown here is derived from an EMBL/GenBank/DDBJ whole genome shotgun (WGS) entry which is preliminary data.</text>
</comment>
<dbReference type="InterPro" id="IPR050990">
    <property type="entry name" value="UPF0237/GcvR_regulator"/>
</dbReference>
<sequence length="196" mass="21293">MPKPYVMTLMATNRVGVMAALTTALDELGGNLREVSQTVTGNYFTMLLTADFPDDRPAGVINDHIRAFCDPFGIELTLKPLSSAELNEPATNGKAAATERYSLTVVGPDRRGSLRQVCYRLAHHGIDIADLHATTLPGNDHFVARFALTVPKSIDRGQLQKELFELSETTGSTITLQHHLVGLATQSPIPIRLASQ</sequence>
<dbReference type="PANTHER" id="PTHR34875:SF6">
    <property type="entry name" value="UPF0237 PROTEIN MJ1558"/>
    <property type="match status" value="1"/>
</dbReference>
<dbReference type="Pfam" id="PF01842">
    <property type="entry name" value="ACT"/>
    <property type="match status" value="1"/>
</dbReference>
<dbReference type="InterPro" id="IPR045865">
    <property type="entry name" value="ACT-like_dom_sf"/>
</dbReference>
<dbReference type="PROSITE" id="PS51671">
    <property type="entry name" value="ACT"/>
    <property type="match status" value="2"/>
</dbReference>
<dbReference type="Proteomes" id="UP000094828">
    <property type="component" value="Unassembled WGS sequence"/>
</dbReference>
<dbReference type="OrthoDB" id="259192at2"/>
<reference evidence="2 3" key="1">
    <citation type="submission" date="2016-05" db="EMBL/GenBank/DDBJ databases">
        <title>Genomic and physiological characterization of Planctopirus sp. isolated from fresh water lake.</title>
        <authorList>
            <person name="Subhash Y."/>
            <person name="Ramana C."/>
        </authorList>
    </citation>
    <scope>NUCLEOTIDE SEQUENCE [LARGE SCALE GENOMIC DNA]</scope>
    <source>
        <strain evidence="2 3">JC280</strain>
    </source>
</reference>
<organism evidence="2 3">
    <name type="scientific">Planctopirus hydrillae</name>
    <dbReference type="NCBI Taxonomy" id="1841610"/>
    <lineage>
        <taxon>Bacteria</taxon>
        <taxon>Pseudomonadati</taxon>
        <taxon>Planctomycetota</taxon>
        <taxon>Planctomycetia</taxon>
        <taxon>Planctomycetales</taxon>
        <taxon>Planctomycetaceae</taxon>
        <taxon>Planctopirus</taxon>
    </lineage>
</organism>
<dbReference type="PANTHER" id="PTHR34875">
    <property type="entry name" value="UPF0237 PROTEIN MJ1558"/>
    <property type="match status" value="1"/>
</dbReference>
<dbReference type="SUPFAM" id="SSF55021">
    <property type="entry name" value="ACT-like"/>
    <property type="match status" value="2"/>
</dbReference>
<dbReference type="EMBL" id="LYDR01000039">
    <property type="protein sequence ID" value="ODA34877.1"/>
    <property type="molecule type" value="Genomic_DNA"/>
</dbReference>
<name>A0A1C3ENP4_9PLAN</name>
<dbReference type="RefSeq" id="WP_068846369.1">
    <property type="nucleotide sequence ID" value="NZ_LYDR01000039.1"/>
</dbReference>
<feature type="domain" description="ACT" evidence="1">
    <location>
        <begin position="6"/>
        <end position="83"/>
    </location>
</feature>
<protein>
    <recommendedName>
        <fullName evidence="1">ACT domain-containing protein</fullName>
    </recommendedName>
</protein>
<dbReference type="Gene3D" id="3.30.70.260">
    <property type="match status" value="2"/>
</dbReference>
<dbReference type="STRING" id="1841610.A6X21_04300"/>